<accession>A0ABP7H9M2</accession>
<keyword evidence="3" id="KW-1185">Reference proteome</keyword>
<evidence type="ECO:0000313" key="3">
    <source>
        <dbReference type="Proteomes" id="UP001500748"/>
    </source>
</evidence>
<sequence length="180" mass="18416">MDGTIGEIRQFAANFAPRNWAFCNGQIVAIQSNTALFSILGTTYGGNGTTNFALPNLAGRVIIGPGTGPGTSDYVIGETGGANTIALTTQNLPAHTHGATATVTVPSYGDDGNTNTPDGNALAAKPNMYSTLAGEDSMKQVSFSVTLSPAGGPGNPISIMQPTIGINYIICLYGNFPARS</sequence>
<dbReference type="SUPFAM" id="SSF88874">
    <property type="entry name" value="Receptor-binding domain of short tail fibre protein gp12"/>
    <property type="match status" value="1"/>
</dbReference>
<reference evidence="3" key="1">
    <citation type="journal article" date="2019" name="Int. J. Syst. Evol. Microbiol.">
        <title>The Global Catalogue of Microorganisms (GCM) 10K type strain sequencing project: providing services to taxonomists for standard genome sequencing and annotation.</title>
        <authorList>
            <consortium name="The Broad Institute Genomics Platform"/>
            <consortium name="The Broad Institute Genome Sequencing Center for Infectious Disease"/>
            <person name="Wu L."/>
            <person name="Ma J."/>
        </authorList>
    </citation>
    <scope>NUCLEOTIDE SEQUENCE [LARGE SCALE GENOMIC DNA]</scope>
    <source>
        <strain evidence="3">JCM 17337</strain>
    </source>
</reference>
<feature type="domain" description="Phage tail collar" evidence="1">
    <location>
        <begin position="6"/>
        <end position="62"/>
    </location>
</feature>
<evidence type="ECO:0000259" key="1">
    <source>
        <dbReference type="Pfam" id="PF07484"/>
    </source>
</evidence>
<organism evidence="2 3">
    <name type="scientific">Flavobacterium ginsengiterrae</name>
    <dbReference type="NCBI Taxonomy" id="871695"/>
    <lineage>
        <taxon>Bacteria</taxon>
        <taxon>Pseudomonadati</taxon>
        <taxon>Bacteroidota</taxon>
        <taxon>Flavobacteriia</taxon>
        <taxon>Flavobacteriales</taxon>
        <taxon>Flavobacteriaceae</taxon>
        <taxon>Flavobacterium</taxon>
    </lineage>
</organism>
<dbReference type="Pfam" id="PF07484">
    <property type="entry name" value="Collar"/>
    <property type="match status" value="1"/>
</dbReference>
<dbReference type="RefSeq" id="WP_345147327.1">
    <property type="nucleotide sequence ID" value="NZ_BAABDU010000011.1"/>
</dbReference>
<gene>
    <name evidence="2" type="ORF">GCM10022423_46780</name>
</gene>
<dbReference type="Gene3D" id="3.90.1340.10">
    <property type="entry name" value="Phage tail collar domain"/>
    <property type="match status" value="1"/>
</dbReference>
<evidence type="ECO:0000313" key="2">
    <source>
        <dbReference type="EMBL" id="GAA3784195.1"/>
    </source>
</evidence>
<protein>
    <submittedName>
        <fullName evidence="2">Tail fiber protein</fullName>
    </submittedName>
</protein>
<dbReference type="InterPro" id="IPR037053">
    <property type="entry name" value="Phage_tail_collar_dom_sf"/>
</dbReference>
<dbReference type="Proteomes" id="UP001500748">
    <property type="component" value="Unassembled WGS sequence"/>
</dbReference>
<comment type="caution">
    <text evidence="2">The sequence shown here is derived from an EMBL/GenBank/DDBJ whole genome shotgun (WGS) entry which is preliminary data.</text>
</comment>
<dbReference type="EMBL" id="BAABDU010000011">
    <property type="protein sequence ID" value="GAA3784195.1"/>
    <property type="molecule type" value="Genomic_DNA"/>
</dbReference>
<proteinExistence type="predicted"/>
<dbReference type="InterPro" id="IPR011083">
    <property type="entry name" value="Phage_tail_collar_dom"/>
</dbReference>
<name>A0ABP7H9M2_9FLAO</name>